<dbReference type="PANTHER" id="PTHR46652">
    <property type="entry name" value="LEUCINE-RICH REPEAT AND IQ DOMAIN-CONTAINING PROTEIN 1-RELATED"/>
    <property type="match status" value="1"/>
</dbReference>
<dbReference type="Gene3D" id="3.40.190.10">
    <property type="entry name" value="Periplasmic binding protein-like II"/>
    <property type="match status" value="1"/>
</dbReference>
<keyword evidence="5" id="KW-1185">Reference proteome</keyword>
<dbReference type="SMART" id="SM00369">
    <property type="entry name" value="LRR_TYP"/>
    <property type="match status" value="7"/>
</dbReference>
<proteinExistence type="predicted"/>
<reference evidence="4" key="1">
    <citation type="submission" date="2020-12" db="EMBL/GenBank/DDBJ databases">
        <title>M. sibirica DSM 26468T genome.</title>
        <authorList>
            <person name="Thieme N."/>
            <person name="Rettenmaier R."/>
            <person name="Zverlov V."/>
            <person name="Liebl W."/>
        </authorList>
    </citation>
    <scope>NUCLEOTIDE SEQUENCE</scope>
    <source>
        <strain evidence="4">DSM 26468</strain>
    </source>
</reference>
<dbReference type="Gene3D" id="3.80.10.10">
    <property type="entry name" value="Ribonuclease Inhibitor"/>
    <property type="match status" value="1"/>
</dbReference>
<dbReference type="AlphaFoldDB" id="A0A8J7L0F6"/>
<dbReference type="SUPFAM" id="SSF52058">
    <property type="entry name" value="L domain-like"/>
    <property type="match status" value="1"/>
</dbReference>
<dbReference type="InterPro" id="IPR001611">
    <property type="entry name" value="Leu-rich_rpt"/>
</dbReference>
<accession>A0A8J7L0F6</accession>
<dbReference type="EMBL" id="JAEAGR010000019">
    <property type="protein sequence ID" value="MBH1942258.1"/>
    <property type="molecule type" value="Genomic_DNA"/>
</dbReference>
<feature type="transmembrane region" description="Helical" evidence="3">
    <location>
        <begin position="12"/>
        <end position="31"/>
    </location>
</feature>
<evidence type="ECO:0000313" key="4">
    <source>
        <dbReference type="EMBL" id="MBH1942258.1"/>
    </source>
</evidence>
<dbReference type="Pfam" id="PF01547">
    <property type="entry name" value="SBP_bac_1"/>
    <property type="match status" value="1"/>
</dbReference>
<dbReference type="SUPFAM" id="SSF53850">
    <property type="entry name" value="Periplasmic binding protein-like II"/>
    <property type="match status" value="1"/>
</dbReference>
<evidence type="ECO:0000256" key="1">
    <source>
        <dbReference type="ARBA" id="ARBA00022614"/>
    </source>
</evidence>
<dbReference type="Proteomes" id="UP000623269">
    <property type="component" value="Unassembled WGS sequence"/>
</dbReference>
<dbReference type="InterPro" id="IPR050836">
    <property type="entry name" value="SDS22/Internalin_LRR"/>
</dbReference>
<keyword evidence="3" id="KW-0812">Transmembrane</keyword>
<dbReference type="PROSITE" id="PS51450">
    <property type="entry name" value="LRR"/>
    <property type="match status" value="11"/>
</dbReference>
<dbReference type="Pfam" id="PF12799">
    <property type="entry name" value="LRR_4"/>
    <property type="match status" value="6"/>
</dbReference>
<evidence type="ECO:0000256" key="3">
    <source>
        <dbReference type="SAM" id="Phobius"/>
    </source>
</evidence>
<keyword evidence="2" id="KW-0677">Repeat</keyword>
<comment type="caution">
    <text evidence="4">The sequence shown here is derived from an EMBL/GenBank/DDBJ whole genome shotgun (WGS) entry which is preliminary data.</text>
</comment>
<gene>
    <name evidence="4" type="ORF">I5677_15260</name>
</gene>
<dbReference type="PANTHER" id="PTHR46652:SF3">
    <property type="entry name" value="LEUCINE-RICH REPEAT-CONTAINING PROTEIN 9"/>
    <property type="match status" value="1"/>
</dbReference>
<organism evidence="4 5">
    <name type="scientific">Mobilitalea sibirica</name>
    <dbReference type="NCBI Taxonomy" id="1462919"/>
    <lineage>
        <taxon>Bacteria</taxon>
        <taxon>Bacillati</taxon>
        <taxon>Bacillota</taxon>
        <taxon>Clostridia</taxon>
        <taxon>Lachnospirales</taxon>
        <taxon>Lachnospiraceae</taxon>
        <taxon>Mobilitalea</taxon>
    </lineage>
</organism>
<sequence>MKSKFIGKKRIIIVASCILSVAAIVMTLLFMQKQKEELNTDKKSIANASDESIGEDKLIKETDQKPIDRTRFIHIYTVDRELRNIINEYAKENWDFDYSINFYTDEIVYGSNDITNLASDKLVNDPSSIDMYCVPAYAQQDFIKGELSDYACTYKDLGIDVDTALVKSDIPQFVIDYGTNPEGEIIVLPYLSTVSVFMYRRSVAKEVWGSDDPSEIASILGGGTEDWDDFKQAALTLKEHGYYIVPGFKDLRYVIDESFSIGSDGAINPKWVEYMDLSNYLYEKGCIKDTDAWTEQWYMDLDGVGDKIFGFITLADIYYSLIQDNTAGDWAICMPPYKTVCNINTGILVNKNSPNKDILGPLIEWITLDSSETGLQYRLATGTFSREEKLSVISGTVLKKADSSRDLLGGQNINPIIYEVLNSPFYQRDENFEITNDFYQWENAIKAYISGEKDKETTIKEFELANGSKLLPGPEPNQDGVIVWKSKDFERAIRNILRKPNSDIYLSDVSQISELYLEGKNLDSLEDIVHFNNLKHLYCNDNKISDISSIKVLSGLETLNLCDNKIKDISSLKELMNLKELFLIDNEINDINCLKGLTALKYLYLGQNDIKDISSLTELTNLDMLDLSQNEISKIDSLQDLTKLSHLVLSDNIIDDISALKELKNLKKLYINHNKISDISSLESLVNLETLCINNNNISDIKDLGGLNNLRFLVLDHNKISDVSSLSNLQNLYSLEVKYNKIKDISNFKGIKNLEHLDLSNNEIEDISSLSEFTGLGSLFLADNKITDISVISELNDLKSLALPGNEIKDKSPAKHVMYVTWYHEVKPPY</sequence>
<keyword evidence="3" id="KW-0472">Membrane</keyword>
<keyword evidence="1" id="KW-0433">Leucine-rich repeat</keyword>
<evidence type="ECO:0000256" key="2">
    <source>
        <dbReference type="ARBA" id="ARBA00022737"/>
    </source>
</evidence>
<protein>
    <submittedName>
        <fullName evidence="4">Extracellular solute-binding protein</fullName>
    </submittedName>
</protein>
<name>A0A8J7L0F6_9FIRM</name>
<dbReference type="RefSeq" id="WP_197662513.1">
    <property type="nucleotide sequence ID" value="NZ_JAEAGR010000019.1"/>
</dbReference>
<dbReference type="InterPro" id="IPR006059">
    <property type="entry name" value="SBP"/>
</dbReference>
<dbReference type="SMART" id="SM00365">
    <property type="entry name" value="LRR_SD22"/>
    <property type="match status" value="12"/>
</dbReference>
<keyword evidence="3" id="KW-1133">Transmembrane helix</keyword>
<dbReference type="InterPro" id="IPR003591">
    <property type="entry name" value="Leu-rich_rpt_typical-subtyp"/>
</dbReference>
<dbReference type="InterPro" id="IPR025875">
    <property type="entry name" value="Leu-rich_rpt_4"/>
</dbReference>
<dbReference type="SMART" id="SM00364">
    <property type="entry name" value="LRR_BAC"/>
    <property type="match status" value="6"/>
</dbReference>
<dbReference type="InterPro" id="IPR032675">
    <property type="entry name" value="LRR_dom_sf"/>
</dbReference>
<evidence type="ECO:0000313" key="5">
    <source>
        <dbReference type="Proteomes" id="UP000623269"/>
    </source>
</evidence>